<reference evidence="1" key="1">
    <citation type="journal article" date="2021" name="Proc. Natl. Acad. Sci. U.S.A.">
        <title>A Catalog of Tens of Thousands of Viruses from Human Metagenomes Reveals Hidden Associations with Chronic Diseases.</title>
        <authorList>
            <person name="Tisza M.J."/>
            <person name="Buck C.B."/>
        </authorList>
    </citation>
    <scope>NUCLEOTIDE SEQUENCE</scope>
    <source>
        <strain evidence="1">Ct4sp3</strain>
    </source>
</reference>
<organism evidence="1">
    <name type="scientific">Siphoviridae sp. ct4sp3</name>
    <dbReference type="NCBI Taxonomy" id="2825332"/>
    <lineage>
        <taxon>Viruses</taxon>
        <taxon>Duplodnaviria</taxon>
        <taxon>Heunggongvirae</taxon>
        <taxon>Uroviricota</taxon>
        <taxon>Caudoviricetes</taxon>
    </lineage>
</organism>
<protein>
    <submittedName>
        <fullName evidence="1">Uncharacterized protein</fullName>
    </submittedName>
</protein>
<accession>A0A8S5PTN5</accession>
<evidence type="ECO:0000313" key="1">
    <source>
        <dbReference type="EMBL" id="DAE10080.1"/>
    </source>
</evidence>
<dbReference type="EMBL" id="BK015502">
    <property type="protein sequence ID" value="DAE10080.1"/>
    <property type="molecule type" value="Genomic_DNA"/>
</dbReference>
<proteinExistence type="predicted"/>
<name>A0A8S5PTN5_9CAUD</name>
<sequence>MTPHCWLSYIKPNKEVAGHNRLLQIRRKSLKRRQ</sequence>